<dbReference type="Proteomes" id="UP001566132">
    <property type="component" value="Unassembled WGS sequence"/>
</dbReference>
<dbReference type="CDD" id="cd03784">
    <property type="entry name" value="GT1_Gtf-like"/>
    <property type="match status" value="1"/>
</dbReference>
<reference evidence="6 7" key="1">
    <citation type="submission" date="2024-05" db="EMBL/GenBank/DDBJ databases">
        <title>Genetic variation in Jamaican populations of the coffee berry borer (Hypothenemus hampei).</title>
        <authorList>
            <person name="Errbii M."/>
            <person name="Myrie A."/>
        </authorList>
    </citation>
    <scope>NUCLEOTIDE SEQUENCE [LARGE SCALE GENOMIC DNA]</scope>
    <source>
        <strain evidence="6">JA-Hopewell-2020-01-JO</strain>
        <tissue evidence="6">Whole body</tissue>
    </source>
</reference>
<evidence type="ECO:0000313" key="7">
    <source>
        <dbReference type="Proteomes" id="UP001566132"/>
    </source>
</evidence>
<dbReference type="PANTHER" id="PTHR48043">
    <property type="entry name" value="EG:EG0003.4 PROTEIN-RELATED"/>
    <property type="match status" value="1"/>
</dbReference>
<dbReference type="FunFam" id="3.40.50.2000:FF:000050">
    <property type="entry name" value="UDP-glucuronosyltransferase"/>
    <property type="match status" value="1"/>
</dbReference>
<evidence type="ECO:0000256" key="2">
    <source>
        <dbReference type="ARBA" id="ARBA00022676"/>
    </source>
</evidence>
<keyword evidence="2" id="KW-0328">Glycosyltransferase</keyword>
<dbReference type="GO" id="GO:0016757">
    <property type="term" value="F:glycosyltransferase activity"/>
    <property type="evidence" value="ECO:0007669"/>
    <property type="project" value="UniProtKB-KW"/>
</dbReference>
<dbReference type="AlphaFoldDB" id="A0ABD1FBR9"/>
<feature type="chain" id="PRO_5044810993" description="Glucuronosyltransferase" evidence="5">
    <location>
        <begin position="21"/>
        <end position="516"/>
    </location>
</feature>
<evidence type="ECO:0000256" key="5">
    <source>
        <dbReference type="SAM" id="SignalP"/>
    </source>
</evidence>
<dbReference type="EMBL" id="JBDJPC010000001">
    <property type="protein sequence ID" value="KAL1516685.1"/>
    <property type="molecule type" value="Genomic_DNA"/>
</dbReference>
<comment type="similarity">
    <text evidence="1">Belongs to the UDP-glycosyltransferase family.</text>
</comment>
<name>A0ABD1FBR9_HYPHA</name>
<evidence type="ECO:0000313" key="6">
    <source>
        <dbReference type="EMBL" id="KAL1516685.1"/>
    </source>
</evidence>
<evidence type="ECO:0000256" key="3">
    <source>
        <dbReference type="ARBA" id="ARBA00022679"/>
    </source>
</evidence>
<evidence type="ECO:0000256" key="4">
    <source>
        <dbReference type="SAM" id="Phobius"/>
    </source>
</evidence>
<dbReference type="InterPro" id="IPR050271">
    <property type="entry name" value="UDP-glycosyltransferase"/>
</dbReference>
<dbReference type="Gene3D" id="3.40.50.2000">
    <property type="entry name" value="Glycogen Phosphorylase B"/>
    <property type="match status" value="2"/>
</dbReference>
<dbReference type="InterPro" id="IPR002213">
    <property type="entry name" value="UDP_glucos_trans"/>
</dbReference>
<evidence type="ECO:0008006" key="8">
    <source>
        <dbReference type="Google" id="ProtNLM"/>
    </source>
</evidence>
<accession>A0ABD1FBR9</accession>
<comment type="caution">
    <text evidence="6">The sequence shown here is derived from an EMBL/GenBank/DDBJ whole genome shotgun (WGS) entry which is preliminary data.</text>
</comment>
<feature type="transmembrane region" description="Helical" evidence="4">
    <location>
        <begin position="475"/>
        <end position="502"/>
    </location>
</feature>
<proteinExistence type="inferred from homology"/>
<dbReference type="Pfam" id="PF00201">
    <property type="entry name" value="UDPGT"/>
    <property type="match status" value="1"/>
</dbReference>
<keyword evidence="4" id="KW-0472">Membrane</keyword>
<keyword evidence="4" id="KW-0812">Transmembrane</keyword>
<evidence type="ECO:0000256" key="1">
    <source>
        <dbReference type="ARBA" id="ARBA00009995"/>
    </source>
</evidence>
<keyword evidence="7" id="KW-1185">Reference proteome</keyword>
<keyword evidence="3" id="KW-0808">Transferase</keyword>
<protein>
    <recommendedName>
        <fullName evidence="8">Glucuronosyltransferase</fullName>
    </recommendedName>
</protein>
<feature type="signal peptide" evidence="5">
    <location>
        <begin position="1"/>
        <end position="20"/>
    </location>
</feature>
<keyword evidence="5" id="KW-0732">Signal</keyword>
<dbReference type="SUPFAM" id="SSF53756">
    <property type="entry name" value="UDP-Glycosyltransferase/glycogen phosphorylase"/>
    <property type="match status" value="1"/>
</dbReference>
<organism evidence="6 7">
    <name type="scientific">Hypothenemus hampei</name>
    <name type="common">Coffee berry borer</name>
    <dbReference type="NCBI Taxonomy" id="57062"/>
    <lineage>
        <taxon>Eukaryota</taxon>
        <taxon>Metazoa</taxon>
        <taxon>Ecdysozoa</taxon>
        <taxon>Arthropoda</taxon>
        <taxon>Hexapoda</taxon>
        <taxon>Insecta</taxon>
        <taxon>Pterygota</taxon>
        <taxon>Neoptera</taxon>
        <taxon>Endopterygota</taxon>
        <taxon>Coleoptera</taxon>
        <taxon>Polyphaga</taxon>
        <taxon>Cucujiformia</taxon>
        <taxon>Curculionidae</taxon>
        <taxon>Scolytinae</taxon>
        <taxon>Hypothenemus</taxon>
    </lineage>
</organism>
<sequence length="516" mass="60203">MSCINFLVLFSALSVTSSLAANILAILPTASFSHQEPFRPLWRELVKRGHNLTLVTTDPMKESLKNFQEIDMSYAYEYLKNYRAVDLAINDSVSNYDKGVAVKRAINDAYIHFFRSPEGQNLIHNKRDNKFDLLMVEANLPAMTVFSWWYQIPFIGLSTLDCSTQFHESVGNYHHPVITPDGNIYIENPDKPNFWERLNSFIYSFFYKLIFLFRVYPFDRAMLQKFFGETVPHVQDIQNNVSMLFIATNPIFHNARPLMPNTITIGNGMQLTEQKPLEKKFLDNAREGAIYFSLGSNLREDHLNASTKSQLIQAFSSLPYNVLWKINDEFKDLPPNIITRKWFNSQLGILKHPNIKLFITQGGLQSMQEAIYADKPMIGIPFFGDQPRNVNRMVQLGYGLKILKQNITKESVQETILKIMMDDRYSIKAKEFGRIFRDVEMNDVIKTVWWTEYVLRHRGAQHFRNPMLDMPFWKIYLLDVIGSIFLGLYVIFKILKFFYTILRSLLVRKNKKIKTQ</sequence>
<dbReference type="PANTHER" id="PTHR48043:SF159">
    <property type="entry name" value="EG:EG0003.4 PROTEIN-RELATED"/>
    <property type="match status" value="1"/>
</dbReference>
<keyword evidence="4" id="KW-1133">Transmembrane helix</keyword>
<gene>
    <name evidence="6" type="ORF">ABEB36_000565</name>
</gene>